<dbReference type="SMART" id="SM00184">
    <property type="entry name" value="RING"/>
    <property type="match status" value="1"/>
</dbReference>
<dbReference type="Proteomes" id="UP000246464">
    <property type="component" value="Chromosome 6"/>
</dbReference>
<dbReference type="InterPro" id="IPR017907">
    <property type="entry name" value="Znf_RING_CS"/>
</dbReference>
<dbReference type="Pfam" id="PF13639">
    <property type="entry name" value="zf-RING_2"/>
    <property type="match status" value="1"/>
</dbReference>
<evidence type="ECO:0000256" key="3">
    <source>
        <dbReference type="ARBA" id="ARBA00022833"/>
    </source>
</evidence>
<keyword evidence="8" id="KW-1185">Reference proteome</keyword>
<dbReference type="GO" id="GO:0061630">
    <property type="term" value="F:ubiquitin protein ligase activity"/>
    <property type="evidence" value="ECO:0007669"/>
    <property type="project" value="TreeGrafter"/>
</dbReference>
<keyword evidence="2 4" id="KW-0863">Zinc-finger</keyword>
<evidence type="ECO:0000313" key="8">
    <source>
        <dbReference type="Proteomes" id="UP000246464"/>
    </source>
</evidence>
<dbReference type="SUPFAM" id="SSF57850">
    <property type="entry name" value="RING/U-box"/>
    <property type="match status" value="1"/>
</dbReference>
<reference evidence="7 8" key="1">
    <citation type="submission" date="2017-12" db="EMBL/GenBank/DDBJ databases">
        <title>Integrating genomic resources of turbot (Scophthalmus maximus) in depth evaluation of genetic and physical mapping variation across individuals.</title>
        <authorList>
            <person name="Martinez P."/>
        </authorList>
    </citation>
    <scope>NUCLEOTIDE SEQUENCE [LARGE SCALE GENOMIC DNA]</scope>
</reference>
<keyword evidence="3" id="KW-0862">Zinc</keyword>
<evidence type="ECO:0000256" key="2">
    <source>
        <dbReference type="ARBA" id="ARBA00022771"/>
    </source>
</evidence>
<evidence type="ECO:0000256" key="1">
    <source>
        <dbReference type="ARBA" id="ARBA00022723"/>
    </source>
</evidence>
<dbReference type="Gene3D" id="3.30.40.10">
    <property type="entry name" value="Zinc/RING finger domain, C3HC4 (zinc finger)"/>
    <property type="match status" value="1"/>
</dbReference>
<feature type="compositionally biased region" description="Low complexity" evidence="5">
    <location>
        <begin position="44"/>
        <end position="54"/>
    </location>
</feature>
<dbReference type="GO" id="GO:0016567">
    <property type="term" value="P:protein ubiquitination"/>
    <property type="evidence" value="ECO:0007669"/>
    <property type="project" value="TreeGrafter"/>
</dbReference>
<dbReference type="PANTHER" id="PTHR22791">
    <property type="entry name" value="RING-TYPE DOMAIN-CONTAINING PROTEIN"/>
    <property type="match status" value="1"/>
</dbReference>
<protein>
    <submittedName>
        <fullName evidence="7">Putative RING finger protein 208-like</fullName>
    </submittedName>
</protein>
<name>A0A2U9BGL4_SCOMX</name>
<evidence type="ECO:0000256" key="4">
    <source>
        <dbReference type="PROSITE-ProRule" id="PRU00175"/>
    </source>
</evidence>
<dbReference type="PROSITE" id="PS00518">
    <property type="entry name" value="ZF_RING_1"/>
    <property type="match status" value="1"/>
</dbReference>
<evidence type="ECO:0000256" key="5">
    <source>
        <dbReference type="SAM" id="MobiDB-lite"/>
    </source>
</evidence>
<dbReference type="GO" id="GO:0008270">
    <property type="term" value="F:zinc ion binding"/>
    <property type="evidence" value="ECO:0007669"/>
    <property type="project" value="UniProtKB-KW"/>
</dbReference>
<feature type="domain" description="RING-type" evidence="6">
    <location>
        <begin position="122"/>
        <end position="169"/>
    </location>
</feature>
<dbReference type="InterPro" id="IPR051435">
    <property type="entry name" value="RING_finger_E3_ubiq-ligases"/>
</dbReference>
<sequence>MDRVFTTKHQIGGVYARFHGTSCHSTQHFQGSLRRDANHDFILRGGSEPGSSSREPTRKFVARSPEPIKTSLTQSCGNCTFSNRSLRLRCNNLMKEHTQSSASSPSSPSSPTVMLDCEELECVVCFCEFSRSDRIPRVLHCGHTFCAPCLERLSRMKGALRTVSCPLCRWITCMRASLTIPGALYVNTEIWDQIVEQQQQQQQQQQRRGRDTDAALELSDTKTQQLITSKRPRGFTSTLQQMFGCVARGC</sequence>
<dbReference type="InterPro" id="IPR013083">
    <property type="entry name" value="Znf_RING/FYVE/PHD"/>
</dbReference>
<dbReference type="EMBL" id="CP026248">
    <property type="protein sequence ID" value="AWP03114.1"/>
    <property type="molecule type" value="Genomic_DNA"/>
</dbReference>
<dbReference type="PANTHER" id="PTHR22791:SF31">
    <property type="entry name" value="IM:7152348"/>
    <property type="match status" value="1"/>
</dbReference>
<evidence type="ECO:0000313" key="7">
    <source>
        <dbReference type="EMBL" id="AWP03114.1"/>
    </source>
</evidence>
<dbReference type="InterPro" id="IPR001841">
    <property type="entry name" value="Znf_RING"/>
</dbReference>
<feature type="region of interest" description="Disordered" evidence="5">
    <location>
        <begin position="41"/>
        <end position="61"/>
    </location>
</feature>
<accession>A0A2U9BGL4</accession>
<dbReference type="PROSITE" id="PS50089">
    <property type="entry name" value="ZF_RING_2"/>
    <property type="match status" value="1"/>
</dbReference>
<organism evidence="7 8">
    <name type="scientific">Scophthalmus maximus</name>
    <name type="common">Turbot</name>
    <name type="synonym">Psetta maxima</name>
    <dbReference type="NCBI Taxonomy" id="52904"/>
    <lineage>
        <taxon>Eukaryota</taxon>
        <taxon>Metazoa</taxon>
        <taxon>Chordata</taxon>
        <taxon>Craniata</taxon>
        <taxon>Vertebrata</taxon>
        <taxon>Euteleostomi</taxon>
        <taxon>Actinopterygii</taxon>
        <taxon>Neopterygii</taxon>
        <taxon>Teleostei</taxon>
        <taxon>Neoteleostei</taxon>
        <taxon>Acanthomorphata</taxon>
        <taxon>Carangaria</taxon>
        <taxon>Pleuronectiformes</taxon>
        <taxon>Pleuronectoidei</taxon>
        <taxon>Scophthalmidae</taxon>
        <taxon>Scophthalmus</taxon>
    </lineage>
</organism>
<dbReference type="AlphaFoldDB" id="A0A2U9BGL4"/>
<keyword evidence="1" id="KW-0479">Metal-binding</keyword>
<evidence type="ECO:0000259" key="6">
    <source>
        <dbReference type="PROSITE" id="PS50089"/>
    </source>
</evidence>
<gene>
    <name evidence="7" type="ORF">SMAX5B_014116</name>
</gene>
<dbReference type="STRING" id="52904.ENSSMAP00000011747"/>
<proteinExistence type="predicted"/>